<dbReference type="AlphaFoldDB" id="A0A0P0WFH7"/>
<reference evidence="1 2" key="3">
    <citation type="journal article" date="2013" name="Rice">
        <title>Improvement of the Oryza sativa Nipponbare reference genome using next generation sequence and optical map data.</title>
        <authorList>
            <person name="Kawahara Y."/>
            <person name="de la Bastide M."/>
            <person name="Hamilton J.P."/>
            <person name="Kanamori H."/>
            <person name="McCombie W.R."/>
            <person name="Ouyang S."/>
            <person name="Schwartz D.C."/>
            <person name="Tanaka T."/>
            <person name="Wu J."/>
            <person name="Zhou S."/>
            <person name="Childs K.L."/>
            <person name="Davidson R.M."/>
            <person name="Lin H."/>
            <person name="Quesada-Ocampo L."/>
            <person name="Vaillancourt B."/>
            <person name="Sakai H."/>
            <person name="Lee S.S."/>
            <person name="Kim J."/>
            <person name="Numa H."/>
            <person name="Itoh T."/>
            <person name="Buell C.R."/>
            <person name="Matsumoto T."/>
        </authorList>
    </citation>
    <scope>NUCLEOTIDE SEQUENCE [LARGE SCALE GENOMIC DNA]</scope>
    <source>
        <strain evidence="2">cv. Nipponbare</strain>
    </source>
</reference>
<accession>A0A0P0WFH7</accession>
<organism evidence="1 2">
    <name type="scientific">Oryza sativa subsp. japonica</name>
    <name type="common">Rice</name>
    <dbReference type="NCBI Taxonomy" id="39947"/>
    <lineage>
        <taxon>Eukaryota</taxon>
        <taxon>Viridiplantae</taxon>
        <taxon>Streptophyta</taxon>
        <taxon>Embryophyta</taxon>
        <taxon>Tracheophyta</taxon>
        <taxon>Spermatophyta</taxon>
        <taxon>Magnoliopsida</taxon>
        <taxon>Liliopsida</taxon>
        <taxon>Poales</taxon>
        <taxon>Poaceae</taxon>
        <taxon>BOP clade</taxon>
        <taxon>Oryzoideae</taxon>
        <taxon>Oryzeae</taxon>
        <taxon>Oryzinae</taxon>
        <taxon>Oryza</taxon>
        <taxon>Oryza sativa</taxon>
    </lineage>
</organism>
<dbReference type="Proteomes" id="UP000059680">
    <property type="component" value="Chromosome 4"/>
</dbReference>
<gene>
    <name evidence="1" type="ordered locus">Os04g0629600</name>
    <name evidence="1" type="ORF">OSNPB_040629600</name>
</gene>
<name>A0A0P0WFH7_ORYSJ</name>
<dbReference type="EMBL" id="AP014960">
    <property type="protein sequence ID" value="BAS91156.1"/>
    <property type="molecule type" value="Genomic_DNA"/>
</dbReference>
<sequence>MLMLGGASHYAQLMDLQERSCQHITDKQIQGK</sequence>
<protein>
    <submittedName>
        <fullName evidence="1">Os04g0629600 protein</fullName>
    </submittedName>
</protein>
<keyword evidence="2" id="KW-1185">Reference proteome</keyword>
<evidence type="ECO:0000313" key="1">
    <source>
        <dbReference type="EMBL" id="BAS91156.1"/>
    </source>
</evidence>
<reference evidence="1 2" key="2">
    <citation type="journal article" date="2013" name="Plant Cell Physiol.">
        <title>Rice Annotation Project Database (RAP-DB): an integrative and interactive database for rice genomics.</title>
        <authorList>
            <person name="Sakai H."/>
            <person name="Lee S.S."/>
            <person name="Tanaka T."/>
            <person name="Numa H."/>
            <person name="Kim J."/>
            <person name="Kawahara Y."/>
            <person name="Wakimoto H."/>
            <person name="Yang C.C."/>
            <person name="Iwamoto M."/>
            <person name="Abe T."/>
            <person name="Yamada Y."/>
            <person name="Muto A."/>
            <person name="Inokuchi H."/>
            <person name="Ikemura T."/>
            <person name="Matsumoto T."/>
            <person name="Sasaki T."/>
            <person name="Itoh T."/>
        </authorList>
    </citation>
    <scope>NUCLEOTIDE SEQUENCE [LARGE SCALE GENOMIC DNA]</scope>
    <source>
        <strain evidence="2">cv. Nipponbare</strain>
    </source>
</reference>
<dbReference type="Gramene" id="Os04t0629600-01">
    <property type="protein sequence ID" value="Os04t0629600-01"/>
    <property type="gene ID" value="Os04g0629600"/>
</dbReference>
<dbReference type="ExpressionAtlas" id="A0A0P0WFH7">
    <property type="expression patterns" value="baseline and differential"/>
</dbReference>
<reference evidence="2" key="1">
    <citation type="journal article" date="2005" name="Nature">
        <title>The map-based sequence of the rice genome.</title>
        <authorList>
            <consortium name="International rice genome sequencing project (IRGSP)"/>
            <person name="Matsumoto T."/>
            <person name="Wu J."/>
            <person name="Kanamori H."/>
            <person name="Katayose Y."/>
            <person name="Fujisawa M."/>
            <person name="Namiki N."/>
            <person name="Mizuno H."/>
            <person name="Yamamoto K."/>
            <person name="Antonio B.A."/>
            <person name="Baba T."/>
            <person name="Sakata K."/>
            <person name="Nagamura Y."/>
            <person name="Aoki H."/>
            <person name="Arikawa K."/>
            <person name="Arita K."/>
            <person name="Bito T."/>
            <person name="Chiden Y."/>
            <person name="Fujitsuka N."/>
            <person name="Fukunaka R."/>
            <person name="Hamada M."/>
            <person name="Harada C."/>
            <person name="Hayashi A."/>
            <person name="Hijishita S."/>
            <person name="Honda M."/>
            <person name="Hosokawa S."/>
            <person name="Ichikawa Y."/>
            <person name="Idonuma A."/>
            <person name="Iijima M."/>
            <person name="Ikeda M."/>
            <person name="Ikeno M."/>
            <person name="Ito K."/>
            <person name="Ito S."/>
            <person name="Ito T."/>
            <person name="Ito Y."/>
            <person name="Ito Y."/>
            <person name="Iwabuchi A."/>
            <person name="Kamiya K."/>
            <person name="Karasawa W."/>
            <person name="Kurita K."/>
            <person name="Katagiri S."/>
            <person name="Kikuta A."/>
            <person name="Kobayashi H."/>
            <person name="Kobayashi N."/>
            <person name="Machita K."/>
            <person name="Maehara T."/>
            <person name="Masukawa M."/>
            <person name="Mizubayashi T."/>
            <person name="Mukai Y."/>
            <person name="Nagasaki H."/>
            <person name="Nagata Y."/>
            <person name="Naito S."/>
            <person name="Nakashima M."/>
            <person name="Nakama Y."/>
            <person name="Nakamichi Y."/>
            <person name="Nakamura M."/>
            <person name="Meguro A."/>
            <person name="Negishi M."/>
            <person name="Ohta I."/>
            <person name="Ohta T."/>
            <person name="Okamoto M."/>
            <person name="Ono N."/>
            <person name="Saji S."/>
            <person name="Sakaguchi M."/>
            <person name="Sakai K."/>
            <person name="Shibata M."/>
            <person name="Shimokawa T."/>
            <person name="Song J."/>
            <person name="Takazaki Y."/>
            <person name="Terasawa K."/>
            <person name="Tsugane M."/>
            <person name="Tsuji K."/>
            <person name="Ueda S."/>
            <person name="Waki K."/>
            <person name="Yamagata H."/>
            <person name="Yamamoto M."/>
            <person name="Yamamoto S."/>
            <person name="Yamane H."/>
            <person name="Yoshiki S."/>
            <person name="Yoshihara R."/>
            <person name="Yukawa K."/>
            <person name="Zhong H."/>
            <person name="Yano M."/>
            <person name="Yuan Q."/>
            <person name="Ouyang S."/>
            <person name="Liu J."/>
            <person name="Jones K.M."/>
            <person name="Gansberger K."/>
            <person name="Moffat K."/>
            <person name="Hill J."/>
            <person name="Bera J."/>
            <person name="Fadrosh D."/>
            <person name="Jin S."/>
            <person name="Johri S."/>
            <person name="Kim M."/>
            <person name="Overton L."/>
            <person name="Reardon M."/>
            <person name="Tsitrin T."/>
            <person name="Vuong H."/>
            <person name="Weaver B."/>
            <person name="Ciecko A."/>
            <person name="Tallon L."/>
            <person name="Jackson J."/>
            <person name="Pai G."/>
            <person name="Aken S.V."/>
            <person name="Utterback T."/>
            <person name="Reidmuller S."/>
            <person name="Feldblyum T."/>
            <person name="Hsiao J."/>
            <person name="Zismann V."/>
            <person name="Iobst S."/>
            <person name="de Vazeille A.R."/>
            <person name="Buell C.R."/>
            <person name="Ying K."/>
            <person name="Li Y."/>
            <person name="Lu T."/>
            <person name="Huang Y."/>
            <person name="Zhao Q."/>
            <person name="Feng Q."/>
            <person name="Zhang L."/>
            <person name="Zhu J."/>
            <person name="Weng Q."/>
            <person name="Mu J."/>
            <person name="Lu Y."/>
            <person name="Fan D."/>
            <person name="Liu Y."/>
            <person name="Guan J."/>
            <person name="Zhang Y."/>
            <person name="Yu S."/>
            <person name="Liu X."/>
            <person name="Zhang Y."/>
            <person name="Hong G."/>
            <person name="Han B."/>
            <person name="Choisne N."/>
            <person name="Demange N."/>
            <person name="Orjeda G."/>
            <person name="Samain S."/>
            <person name="Cattolico L."/>
            <person name="Pelletier E."/>
            <person name="Couloux A."/>
            <person name="Segurens B."/>
            <person name="Wincker P."/>
            <person name="D'Hont A."/>
            <person name="Scarpelli C."/>
            <person name="Weissenbach J."/>
            <person name="Salanoubat M."/>
            <person name="Quetier F."/>
            <person name="Yu Y."/>
            <person name="Kim H.R."/>
            <person name="Rambo T."/>
            <person name="Currie J."/>
            <person name="Collura K."/>
            <person name="Luo M."/>
            <person name="Yang T."/>
            <person name="Ammiraju J.S.S."/>
            <person name="Engler F."/>
            <person name="Soderlund C."/>
            <person name="Wing R.A."/>
            <person name="Palmer L.E."/>
            <person name="de la Bastide M."/>
            <person name="Spiegel L."/>
            <person name="Nascimento L."/>
            <person name="Zutavern T."/>
            <person name="O'Shaughnessy A."/>
            <person name="Dike S."/>
            <person name="Dedhia N."/>
            <person name="Preston R."/>
            <person name="Balija V."/>
            <person name="McCombie W.R."/>
            <person name="Chow T."/>
            <person name="Chen H."/>
            <person name="Chung M."/>
            <person name="Chen C."/>
            <person name="Shaw J."/>
            <person name="Wu H."/>
            <person name="Hsiao K."/>
            <person name="Chao Y."/>
            <person name="Chu M."/>
            <person name="Cheng C."/>
            <person name="Hour A."/>
            <person name="Lee P."/>
            <person name="Lin S."/>
            <person name="Lin Y."/>
            <person name="Liou J."/>
            <person name="Liu S."/>
            <person name="Hsing Y."/>
            <person name="Raghuvanshi S."/>
            <person name="Mohanty A."/>
            <person name="Bharti A.K."/>
            <person name="Gaur A."/>
            <person name="Gupta V."/>
            <person name="Kumar D."/>
            <person name="Ravi V."/>
            <person name="Vij S."/>
            <person name="Kapur A."/>
            <person name="Khurana P."/>
            <person name="Khurana P."/>
            <person name="Khurana J.P."/>
            <person name="Tyagi A.K."/>
            <person name="Gaikwad K."/>
            <person name="Singh A."/>
            <person name="Dalal V."/>
            <person name="Srivastava S."/>
            <person name="Dixit A."/>
            <person name="Pal A.K."/>
            <person name="Ghazi I.A."/>
            <person name="Yadav M."/>
            <person name="Pandit A."/>
            <person name="Bhargava A."/>
            <person name="Sureshbabu K."/>
            <person name="Batra K."/>
            <person name="Sharma T.R."/>
            <person name="Mohapatra T."/>
            <person name="Singh N.K."/>
            <person name="Messing J."/>
            <person name="Nelson A.B."/>
            <person name="Fuks G."/>
            <person name="Kavchok S."/>
            <person name="Keizer G."/>
            <person name="Linton E."/>
            <person name="Llaca V."/>
            <person name="Song R."/>
            <person name="Tanyolac B."/>
            <person name="Young S."/>
            <person name="Ho-Il K."/>
            <person name="Hahn J.H."/>
            <person name="Sangsakoo G."/>
            <person name="Vanavichit A."/>
            <person name="de Mattos Luiz.A.T."/>
            <person name="Zimmer P.D."/>
            <person name="Malone G."/>
            <person name="Dellagostin O."/>
            <person name="de Oliveira A.C."/>
            <person name="Bevan M."/>
            <person name="Bancroft I."/>
            <person name="Minx P."/>
            <person name="Cordum H."/>
            <person name="Wilson R."/>
            <person name="Cheng Z."/>
            <person name="Jin W."/>
            <person name="Jiang J."/>
            <person name="Leong S.A."/>
            <person name="Iwama H."/>
            <person name="Gojobori T."/>
            <person name="Itoh T."/>
            <person name="Niimura Y."/>
            <person name="Fujii Y."/>
            <person name="Habara T."/>
            <person name="Sakai H."/>
            <person name="Sato Y."/>
            <person name="Wilson G."/>
            <person name="Kumar K."/>
            <person name="McCouch S."/>
            <person name="Juretic N."/>
            <person name="Hoen D."/>
            <person name="Wright S."/>
            <person name="Bruskiewich R."/>
            <person name="Bureau T."/>
            <person name="Miyao A."/>
            <person name="Hirochika H."/>
            <person name="Nishikawa T."/>
            <person name="Kadowaki K."/>
            <person name="Sugiura M."/>
            <person name="Burr B."/>
            <person name="Sasaki T."/>
        </authorList>
    </citation>
    <scope>NUCLEOTIDE SEQUENCE [LARGE SCALE GENOMIC DNA]</scope>
    <source>
        <strain evidence="2">cv. Nipponbare</strain>
    </source>
</reference>
<proteinExistence type="predicted"/>
<evidence type="ECO:0000313" key="2">
    <source>
        <dbReference type="Proteomes" id="UP000059680"/>
    </source>
</evidence>